<accession>A0A4D7CRX1</accession>
<gene>
    <name evidence="1" type="ORF">FA707_08190</name>
</gene>
<reference evidence="1 2" key="1">
    <citation type="submission" date="2019-04" db="EMBL/GenBank/DDBJ databases">
        <title>Vagococcus sp. nov., isolated from faeces of yaks (Bos grunniens).</title>
        <authorList>
            <person name="Ge Y."/>
        </authorList>
    </citation>
    <scope>NUCLEOTIDE SEQUENCE [LARGE SCALE GENOMIC DNA]</scope>
    <source>
        <strain evidence="1 2">MN-17</strain>
    </source>
</reference>
<evidence type="ECO:0000313" key="2">
    <source>
        <dbReference type="Proteomes" id="UP000298615"/>
    </source>
</evidence>
<dbReference type="KEGG" id="vao:FA707_08190"/>
<dbReference type="InterPro" id="IPR016024">
    <property type="entry name" value="ARM-type_fold"/>
</dbReference>
<dbReference type="InterPro" id="IPR014825">
    <property type="entry name" value="DNA_alkylation"/>
</dbReference>
<protein>
    <submittedName>
        <fullName evidence="1">DNA alkylation repair protein</fullName>
    </submittedName>
</protein>
<keyword evidence="2" id="KW-1185">Reference proteome</keyword>
<dbReference type="Gene3D" id="1.20.1660.10">
    <property type="entry name" value="Hypothetical protein (EF3068)"/>
    <property type="match status" value="1"/>
</dbReference>
<dbReference type="SUPFAM" id="SSF48371">
    <property type="entry name" value="ARM repeat"/>
    <property type="match status" value="1"/>
</dbReference>
<evidence type="ECO:0000313" key="1">
    <source>
        <dbReference type="EMBL" id="QCI86945.1"/>
    </source>
</evidence>
<organism evidence="1 2">
    <name type="scientific">Vagococcus zengguangii</name>
    <dbReference type="NCBI Taxonomy" id="2571750"/>
    <lineage>
        <taxon>Bacteria</taxon>
        <taxon>Bacillati</taxon>
        <taxon>Bacillota</taxon>
        <taxon>Bacilli</taxon>
        <taxon>Lactobacillales</taxon>
        <taxon>Enterococcaceae</taxon>
        <taxon>Vagococcus</taxon>
    </lineage>
</organism>
<name>A0A4D7CRX1_9ENTE</name>
<dbReference type="CDD" id="cd07064">
    <property type="entry name" value="AlkD_like_1"/>
    <property type="match status" value="1"/>
</dbReference>
<dbReference type="RefSeq" id="WP_136953767.1">
    <property type="nucleotide sequence ID" value="NZ_CP039712.1"/>
</dbReference>
<dbReference type="OrthoDB" id="9775346at2"/>
<dbReference type="PANTHER" id="PTHR34070:SF1">
    <property type="entry name" value="DNA ALKYLATION REPAIR PROTEIN"/>
    <property type="match status" value="1"/>
</dbReference>
<dbReference type="Gene3D" id="1.25.40.290">
    <property type="entry name" value="ARM repeat domains"/>
    <property type="match status" value="1"/>
</dbReference>
<dbReference type="Pfam" id="PF08713">
    <property type="entry name" value="DNA_alkylation"/>
    <property type="match status" value="1"/>
</dbReference>
<sequence>MERLVLPVNQAKKAQMAAYMRNQFIFCGLQATERRELAKPLIKASKAWTVTELLAEIRYYFELTEREYQYIGIELANKNLRRLSVDEVKELSQLVMVKSWWDSVDNLASFFGSWLKKNMEYFDDVFHWFYQHDNMWMRRVSIILQLKFKEETKTDFLEKAILNDRVTDEFFIQKAIGWSLRQYSKTNPEWVREFIATHQLSNLAVREGSKYIK</sequence>
<dbReference type="EMBL" id="CP039712">
    <property type="protein sequence ID" value="QCI86945.1"/>
    <property type="molecule type" value="Genomic_DNA"/>
</dbReference>
<dbReference type="Proteomes" id="UP000298615">
    <property type="component" value="Chromosome"/>
</dbReference>
<dbReference type="AlphaFoldDB" id="A0A4D7CRX1"/>
<proteinExistence type="predicted"/>
<dbReference type="PANTHER" id="PTHR34070">
    <property type="entry name" value="ARMADILLO-TYPE FOLD"/>
    <property type="match status" value="1"/>
</dbReference>